<evidence type="ECO:0000313" key="2">
    <source>
        <dbReference type="Proteomes" id="UP000299102"/>
    </source>
</evidence>
<keyword evidence="2" id="KW-1185">Reference proteome</keyword>
<sequence length="81" mass="8746">MLRAIDPLLRNGAMCGLCKYITSCQPAASPHEDTILSSSIDIAVNSNLGPAFNSDYGTDPDYDSRRAIDPSLGFIHQFDPS</sequence>
<dbReference type="Proteomes" id="UP000299102">
    <property type="component" value="Unassembled WGS sequence"/>
</dbReference>
<evidence type="ECO:0000313" key="1">
    <source>
        <dbReference type="EMBL" id="GBP64787.1"/>
    </source>
</evidence>
<proteinExistence type="predicted"/>
<name>A0A4C1XRF2_EUMVA</name>
<dbReference type="EMBL" id="BGZK01000909">
    <property type="protein sequence ID" value="GBP64787.1"/>
    <property type="molecule type" value="Genomic_DNA"/>
</dbReference>
<dbReference type="AlphaFoldDB" id="A0A4C1XRF2"/>
<organism evidence="1 2">
    <name type="scientific">Eumeta variegata</name>
    <name type="common">Bagworm moth</name>
    <name type="synonym">Eumeta japonica</name>
    <dbReference type="NCBI Taxonomy" id="151549"/>
    <lineage>
        <taxon>Eukaryota</taxon>
        <taxon>Metazoa</taxon>
        <taxon>Ecdysozoa</taxon>
        <taxon>Arthropoda</taxon>
        <taxon>Hexapoda</taxon>
        <taxon>Insecta</taxon>
        <taxon>Pterygota</taxon>
        <taxon>Neoptera</taxon>
        <taxon>Endopterygota</taxon>
        <taxon>Lepidoptera</taxon>
        <taxon>Glossata</taxon>
        <taxon>Ditrysia</taxon>
        <taxon>Tineoidea</taxon>
        <taxon>Psychidae</taxon>
        <taxon>Oiketicinae</taxon>
        <taxon>Eumeta</taxon>
    </lineage>
</organism>
<comment type="caution">
    <text evidence="1">The sequence shown here is derived from an EMBL/GenBank/DDBJ whole genome shotgun (WGS) entry which is preliminary data.</text>
</comment>
<gene>
    <name evidence="1" type="ORF">EVAR_31909_1</name>
</gene>
<protein>
    <submittedName>
        <fullName evidence="1">Uncharacterized protein</fullName>
    </submittedName>
</protein>
<reference evidence="1 2" key="1">
    <citation type="journal article" date="2019" name="Commun. Biol.">
        <title>The bagworm genome reveals a unique fibroin gene that provides high tensile strength.</title>
        <authorList>
            <person name="Kono N."/>
            <person name="Nakamura H."/>
            <person name="Ohtoshi R."/>
            <person name="Tomita M."/>
            <person name="Numata K."/>
            <person name="Arakawa K."/>
        </authorList>
    </citation>
    <scope>NUCLEOTIDE SEQUENCE [LARGE SCALE GENOMIC DNA]</scope>
</reference>
<accession>A0A4C1XRF2</accession>